<name>A0A0E9TV76_ANGAN</name>
<accession>A0A0E9TV76</accession>
<sequence length="29" mass="3441">MYKPTKRSPLLKFHLVSILVLLYLKHSTN</sequence>
<protein>
    <submittedName>
        <fullName evidence="1">Uncharacterized protein</fullName>
    </submittedName>
</protein>
<proteinExistence type="predicted"/>
<dbReference type="AlphaFoldDB" id="A0A0E9TV76"/>
<reference evidence="1" key="1">
    <citation type="submission" date="2014-11" db="EMBL/GenBank/DDBJ databases">
        <authorList>
            <person name="Amaro Gonzalez C."/>
        </authorList>
    </citation>
    <scope>NUCLEOTIDE SEQUENCE</scope>
</reference>
<reference evidence="1" key="2">
    <citation type="journal article" date="2015" name="Fish Shellfish Immunol.">
        <title>Early steps in the European eel (Anguilla anguilla)-Vibrio vulnificus interaction in the gills: Role of the RtxA13 toxin.</title>
        <authorList>
            <person name="Callol A."/>
            <person name="Pajuelo D."/>
            <person name="Ebbesson L."/>
            <person name="Teles M."/>
            <person name="MacKenzie S."/>
            <person name="Amaro C."/>
        </authorList>
    </citation>
    <scope>NUCLEOTIDE SEQUENCE</scope>
</reference>
<dbReference type="EMBL" id="GBXM01051220">
    <property type="protein sequence ID" value="JAH57357.1"/>
    <property type="molecule type" value="Transcribed_RNA"/>
</dbReference>
<evidence type="ECO:0000313" key="1">
    <source>
        <dbReference type="EMBL" id="JAH57357.1"/>
    </source>
</evidence>
<organism evidence="1">
    <name type="scientific">Anguilla anguilla</name>
    <name type="common">European freshwater eel</name>
    <name type="synonym">Muraena anguilla</name>
    <dbReference type="NCBI Taxonomy" id="7936"/>
    <lineage>
        <taxon>Eukaryota</taxon>
        <taxon>Metazoa</taxon>
        <taxon>Chordata</taxon>
        <taxon>Craniata</taxon>
        <taxon>Vertebrata</taxon>
        <taxon>Euteleostomi</taxon>
        <taxon>Actinopterygii</taxon>
        <taxon>Neopterygii</taxon>
        <taxon>Teleostei</taxon>
        <taxon>Anguilliformes</taxon>
        <taxon>Anguillidae</taxon>
        <taxon>Anguilla</taxon>
    </lineage>
</organism>